<dbReference type="Gene3D" id="1.25.40.10">
    <property type="entry name" value="Tetratricopeptide repeat domain"/>
    <property type="match status" value="1"/>
</dbReference>
<protein>
    <recommendedName>
        <fullName evidence="5">MSHA biogenesis protein MshN</fullName>
    </recommendedName>
</protein>
<sequence>MSLLNDALRAAEQRQNRPDVASVYTGQAQVPQRRQRWWLPVLLLLIVMCAAAAFYYGFLIPGNAEVPTVSDNEHREYVAEAPVVTESVAGAAPEQTVEPAKEELTVVPPEPSPASDGNAQVFSESPVPADKNSADPVKADGSEQVRENVPASSMAPVANPVVKQVRETPETVDLRVSRQLMTLLDAGDSGAAEQLLLQVAEEQTAPVSREVFARAMLVQEMPDRALRWLSGDGVQGYPSLRLLRARALLSAGDLGGALATLLKSVPPVKTHIEYRVTLATLLQQDGQSIESARHWSALITVDDSRAAWWVGLAIALESRGELGGAIRAYGQAAQLPGLSPSLAEYVRERLNKLQAG</sequence>
<dbReference type="SUPFAM" id="SSF48452">
    <property type="entry name" value="TPR-like"/>
    <property type="match status" value="1"/>
</dbReference>
<reference evidence="3 4" key="1">
    <citation type="submission" date="2016-10" db="EMBL/GenBank/DDBJ databases">
        <title>Marinobacter salinus sp. nov., a moderately halophilic bacterium isolated from a tidal flat environment.</title>
        <authorList>
            <person name="Park S.-J."/>
        </authorList>
    </citation>
    <scope>NUCLEOTIDE SEQUENCE [LARGE SCALE GENOMIC DNA]</scope>
    <source>
        <strain evidence="3 4">Hb8</strain>
    </source>
</reference>
<gene>
    <name evidence="3" type="ORF">BKP64_12270</name>
</gene>
<organism evidence="3 4">
    <name type="scientific">Marinobacter salinus</name>
    <dbReference type="NCBI Taxonomy" id="1874317"/>
    <lineage>
        <taxon>Bacteria</taxon>
        <taxon>Pseudomonadati</taxon>
        <taxon>Pseudomonadota</taxon>
        <taxon>Gammaproteobacteria</taxon>
        <taxon>Pseudomonadales</taxon>
        <taxon>Marinobacteraceae</taxon>
        <taxon>Marinobacter</taxon>
    </lineage>
</organism>
<evidence type="ECO:0000313" key="3">
    <source>
        <dbReference type="EMBL" id="AOY88882.1"/>
    </source>
</evidence>
<dbReference type="STRING" id="1874317.BKP64_12270"/>
<evidence type="ECO:0000256" key="1">
    <source>
        <dbReference type="SAM" id="MobiDB-lite"/>
    </source>
</evidence>
<dbReference type="AlphaFoldDB" id="A0A1D9GML9"/>
<keyword evidence="4" id="KW-1185">Reference proteome</keyword>
<evidence type="ECO:0008006" key="5">
    <source>
        <dbReference type="Google" id="ProtNLM"/>
    </source>
</evidence>
<keyword evidence="2" id="KW-0472">Membrane</keyword>
<dbReference type="InterPro" id="IPR011990">
    <property type="entry name" value="TPR-like_helical_dom_sf"/>
</dbReference>
<dbReference type="Proteomes" id="UP000177445">
    <property type="component" value="Chromosome"/>
</dbReference>
<accession>A0A1D9GML9</accession>
<dbReference type="KEGG" id="msq:BKP64_12270"/>
<keyword evidence="2" id="KW-0812">Transmembrane</keyword>
<feature type="transmembrane region" description="Helical" evidence="2">
    <location>
        <begin position="37"/>
        <end position="58"/>
    </location>
</feature>
<dbReference type="EMBL" id="CP017715">
    <property type="protein sequence ID" value="AOY88882.1"/>
    <property type="molecule type" value="Genomic_DNA"/>
</dbReference>
<dbReference type="RefSeq" id="WP_070970452.1">
    <property type="nucleotide sequence ID" value="NZ_CP017715.1"/>
</dbReference>
<evidence type="ECO:0000256" key="2">
    <source>
        <dbReference type="SAM" id="Phobius"/>
    </source>
</evidence>
<feature type="region of interest" description="Disordered" evidence="1">
    <location>
        <begin position="89"/>
        <end position="138"/>
    </location>
</feature>
<name>A0A1D9GML9_9GAMM</name>
<keyword evidence="2" id="KW-1133">Transmembrane helix</keyword>
<dbReference type="OrthoDB" id="5406098at2"/>
<evidence type="ECO:0000313" key="4">
    <source>
        <dbReference type="Proteomes" id="UP000177445"/>
    </source>
</evidence>
<proteinExistence type="predicted"/>